<reference evidence="1 2" key="1">
    <citation type="submission" date="2023-01" db="EMBL/GenBank/DDBJ databases">
        <title>Novel diversity within Roseofilum (Cyanobacteria; Desertifilaceae) from marine benthic mats with descriptions of four novel species.</title>
        <authorList>
            <person name="Wang Y."/>
            <person name="Berthold D.E."/>
            <person name="Hu J."/>
            <person name="Lefler F.W."/>
            <person name="Laughinghouse H.D. IV."/>
        </authorList>
    </citation>
    <scope>NUCLEOTIDE SEQUENCE [LARGE SCALE GENOMIC DNA]</scope>
    <source>
        <strain evidence="1 2">BLCC-M154</strain>
    </source>
</reference>
<dbReference type="Proteomes" id="UP001235303">
    <property type="component" value="Unassembled WGS sequence"/>
</dbReference>
<name>A0ABT7AUZ9_9CYAN</name>
<accession>A0ABT7AUZ9</accession>
<gene>
    <name evidence="1" type="ORF">PMG71_15035</name>
</gene>
<protein>
    <submittedName>
        <fullName evidence="1">Uncharacterized protein</fullName>
    </submittedName>
</protein>
<comment type="caution">
    <text evidence="1">The sequence shown here is derived from an EMBL/GenBank/DDBJ whole genome shotgun (WGS) entry which is preliminary data.</text>
</comment>
<evidence type="ECO:0000313" key="1">
    <source>
        <dbReference type="EMBL" id="MDJ1170745.1"/>
    </source>
</evidence>
<sequence length="64" mass="7506">MFLPIAIFAILVILWTQETLVEKPQKKKTPEDKLGEAIAEYLKSGIRIRTDKSDQKRQDKYQDK</sequence>
<organism evidence="1 2">
    <name type="scientific">Roseofilum acuticapitatum BLCC-M154</name>
    <dbReference type="NCBI Taxonomy" id="3022444"/>
    <lineage>
        <taxon>Bacteria</taxon>
        <taxon>Bacillati</taxon>
        <taxon>Cyanobacteriota</taxon>
        <taxon>Cyanophyceae</taxon>
        <taxon>Desertifilales</taxon>
        <taxon>Desertifilaceae</taxon>
        <taxon>Roseofilum</taxon>
        <taxon>Roseofilum acuticapitatum</taxon>
    </lineage>
</organism>
<keyword evidence="2" id="KW-1185">Reference proteome</keyword>
<dbReference type="EMBL" id="JAQOSP010000100">
    <property type="protein sequence ID" value="MDJ1170745.1"/>
    <property type="molecule type" value="Genomic_DNA"/>
</dbReference>
<dbReference type="RefSeq" id="WP_283754503.1">
    <property type="nucleotide sequence ID" value="NZ_JAQOSP010000100.1"/>
</dbReference>
<proteinExistence type="predicted"/>
<evidence type="ECO:0000313" key="2">
    <source>
        <dbReference type="Proteomes" id="UP001235303"/>
    </source>
</evidence>